<proteinExistence type="predicted"/>
<evidence type="ECO:0000313" key="1">
    <source>
        <dbReference type="EMBL" id="SEA20230.1"/>
    </source>
</evidence>
<keyword evidence="2" id="KW-1185">Reference proteome</keyword>
<dbReference type="OrthoDB" id="5737749at2"/>
<dbReference type="AlphaFoldDB" id="A0A1H3Z973"/>
<gene>
    <name evidence="1" type="ORF">SAMN05216562_2265</name>
</gene>
<accession>A0A1H3Z973</accession>
<protein>
    <submittedName>
        <fullName evidence="1">Uncharacterized protein</fullName>
    </submittedName>
</protein>
<reference evidence="2" key="1">
    <citation type="submission" date="2016-10" db="EMBL/GenBank/DDBJ databases">
        <authorList>
            <person name="Varghese N."/>
            <person name="Submissions S."/>
        </authorList>
    </citation>
    <scope>NUCLEOTIDE SEQUENCE [LARGE SCALE GENOMIC DNA]</scope>
    <source>
        <strain evidence="2">CGMCC 1.10657</strain>
    </source>
</reference>
<dbReference type="Proteomes" id="UP000198658">
    <property type="component" value="Unassembled WGS sequence"/>
</dbReference>
<name>A0A1H3Z973_9GAMM</name>
<dbReference type="STRING" id="658218.SAMN05216562_2265"/>
<organism evidence="1 2">
    <name type="scientific">Microbulbifer marinus</name>
    <dbReference type="NCBI Taxonomy" id="658218"/>
    <lineage>
        <taxon>Bacteria</taxon>
        <taxon>Pseudomonadati</taxon>
        <taxon>Pseudomonadota</taxon>
        <taxon>Gammaproteobacteria</taxon>
        <taxon>Cellvibrionales</taxon>
        <taxon>Microbulbiferaceae</taxon>
        <taxon>Microbulbifer</taxon>
    </lineage>
</organism>
<dbReference type="RefSeq" id="WP_091388265.1">
    <property type="nucleotide sequence ID" value="NZ_FNQO01000002.1"/>
</dbReference>
<evidence type="ECO:0000313" key="2">
    <source>
        <dbReference type="Proteomes" id="UP000198658"/>
    </source>
</evidence>
<dbReference type="EMBL" id="FNQO01000002">
    <property type="protein sequence ID" value="SEA20230.1"/>
    <property type="molecule type" value="Genomic_DNA"/>
</dbReference>
<sequence length="85" mass="8914">MALKAVNGVLAVLALTVLCTACGEREKREEVREEKEMAPAAGCCQKADNSCASPVTREQCEGLNGTFHEGGACQDDGTCGVQQPQ</sequence>